<protein>
    <recommendedName>
        <fullName evidence="4">BNR/Asp-box repeat protein</fullName>
    </recommendedName>
</protein>
<gene>
    <name evidence="2" type="ORF">CLV47_101128</name>
</gene>
<dbReference type="InterPro" id="IPR015943">
    <property type="entry name" value="WD40/YVTN_repeat-like_dom_sf"/>
</dbReference>
<evidence type="ECO:0000256" key="1">
    <source>
        <dbReference type="SAM" id="MobiDB-lite"/>
    </source>
</evidence>
<evidence type="ECO:0000313" key="2">
    <source>
        <dbReference type="EMBL" id="PRZ44004.1"/>
    </source>
</evidence>
<evidence type="ECO:0008006" key="4">
    <source>
        <dbReference type="Google" id="ProtNLM"/>
    </source>
</evidence>
<keyword evidence="3" id="KW-1185">Reference proteome</keyword>
<dbReference type="SUPFAM" id="SSF110296">
    <property type="entry name" value="Oligoxyloglucan reducing end-specific cellobiohydrolase"/>
    <property type="match status" value="1"/>
</dbReference>
<dbReference type="OrthoDB" id="9764804at2"/>
<dbReference type="RefSeq" id="WP_106347065.1">
    <property type="nucleotide sequence ID" value="NZ_PVUE01000001.1"/>
</dbReference>
<name>A0A2T1A615_9ACTN</name>
<accession>A0A2T1A615</accession>
<feature type="region of interest" description="Disordered" evidence="1">
    <location>
        <begin position="31"/>
        <end position="66"/>
    </location>
</feature>
<dbReference type="Gene3D" id="2.130.10.10">
    <property type="entry name" value="YVTN repeat-like/Quinoprotein amine dehydrogenase"/>
    <property type="match status" value="2"/>
</dbReference>
<evidence type="ECO:0000313" key="3">
    <source>
        <dbReference type="Proteomes" id="UP000237752"/>
    </source>
</evidence>
<proteinExistence type="predicted"/>
<organism evidence="2 3">
    <name type="scientific">Antricoccus suffuscus</name>
    <dbReference type="NCBI Taxonomy" id="1629062"/>
    <lineage>
        <taxon>Bacteria</taxon>
        <taxon>Bacillati</taxon>
        <taxon>Actinomycetota</taxon>
        <taxon>Actinomycetes</taxon>
        <taxon>Geodermatophilales</taxon>
        <taxon>Antricoccaceae</taxon>
        <taxon>Antricoccus</taxon>
    </lineage>
</organism>
<sequence length="301" mass="30652">MRKNLAIGAVAALLVADVVLIGLAIRHTNTVPASSTSKSSSSTSQSQQSSSTAAATSTSAATTPAKKDAHRALLAVGGDGTILRSNGGDCTSGGTATVEYSTDKGATFKPASQQVSQVLRLSAQASNNFWFIGTDASCQPTLYRSRDGGATWVSESAGGAWYFSTDPTSTQIFSPDGAVEAGCTPVAFSTLSAQQAYVACSSGDVRVTKNRGAKWDTAGQLPNIAAIAFVNLSRGFALAATADCPAAAFTTEDAGTTWKQTACLPGTTPKAIDGVGDTVYAQVDDALQVSKDGAVTWNSTP</sequence>
<reference evidence="2 3" key="1">
    <citation type="submission" date="2018-03" db="EMBL/GenBank/DDBJ databases">
        <title>Genomic Encyclopedia of Archaeal and Bacterial Type Strains, Phase II (KMG-II): from individual species to whole genera.</title>
        <authorList>
            <person name="Goeker M."/>
        </authorList>
    </citation>
    <scope>NUCLEOTIDE SEQUENCE [LARGE SCALE GENOMIC DNA]</scope>
    <source>
        <strain evidence="2 3">DSM 100065</strain>
    </source>
</reference>
<dbReference type="Proteomes" id="UP000237752">
    <property type="component" value="Unassembled WGS sequence"/>
</dbReference>
<dbReference type="EMBL" id="PVUE01000001">
    <property type="protein sequence ID" value="PRZ44004.1"/>
    <property type="molecule type" value="Genomic_DNA"/>
</dbReference>
<dbReference type="AlphaFoldDB" id="A0A2T1A615"/>
<feature type="compositionally biased region" description="Low complexity" evidence="1">
    <location>
        <begin position="32"/>
        <end position="64"/>
    </location>
</feature>
<comment type="caution">
    <text evidence="2">The sequence shown here is derived from an EMBL/GenBank/DDBJ whole genome shotgun (WGS) entry which is preliminary data.</text>
</comment>